<accession>A0A2U2XAS0</accession>
<gene>
    <name evidence="3" type="ORF">DIT68_11945</name>
</gene>
<dbReference type="InterPro" id="IPR026444">
    <property type="entry name" value="Secre_tail"/>
</dbReference>
<proteinExistence type="predicted"/>
<evidence type="ECO:0000313" key="3">
    <source>
        <dbReference type="EMBL" id="PWH84850.1"/>
    </source>
</evidence>
<dbReference type="AlphaFoldDB" id="A0A2U2XAS0"/>
<reference evidence="3 4" key="1">
    <citation type="submission" date="2018-05" db="EMBL/GenBank/DDBJ databases">
        <title>Brumimicrobium oceani sp. nov., isolated from coastal sediment.</title>
        <authorList>
            <person name="Kou Y."/>
        </authorList>
    </citation>
    <scope>NUCLEOTIDE SEQUENCE [LARGE SCALE GENOMIC DNA]</scope>
    <source>
        <strain evidence="3 4">C305</strain>
    </source>
</reference>
<comment type="caution">
    <text evidence="3">The sequence shown here is derived from an EMBL/GenBank/DDBJ whole genome shotgun (WGS) entry which is preliminary data.</text>
</comment>
<dbReference type="Pfam" id="PF18962">
    <property type="entry name" value="Por_Secre_tail"/>
    <property type="match status" value="1"/>
</dbReference>
<organism evidence="3 4">
    <name type="scientific">Brumimicrobium oceani</name>
    <dbReference type="NCBI Taxonomy" id="2100725"/>
    <lineage>
        <taxon>Bacteria</taxon>
        <taxon>Pseudomonadati</taxon>
        <taxon>Bacteroidota</taxon>
        <taxon>Flavobacteriia</taxon>
        <taxon>Flavobacteriales</taxon>
        <taxon>Crocinitomicaceae</taxon>
        <taxon>Brumimicrobium</taxon>
    </lineage>
</organism>
<reference evidence="3 4" key="2">
    <citation type="submission" date="2018-05" db="EMBL/GenBank/DDBJ databases">
        <authorList>
            <person name="Lanie J.A."/>
            <person name="Ng W.-L."/>
            <person name="Kazmierczak K.M."/>
            <person name="Andrzejewski T.M."/>
            <person name="Davidsen T.M."/>
            <person name="Wayne K.J."/>
            <person name="Tettelin H."/>
            <person name="Glass J.I."/>
            <person name="Rusch D."/>
            <person name="Podicherti R."/>
            <person name="Tsui H.-C.T."/>
            <person name="Winkler M.E."/>
        </authorList>
    </citation>
    <scope>NUCLEOTIDE SEQUENCE [LARGE SCALE GENOMIC DNA]</scope>
    <source>
        <strain evidence="3 4">C305</strain>
    </source>
</reference>
<dbReference type="RefSeq" id="WP_109360043.1">
    <property type="nucleotide sequence ID" value="NZ_QFRJ01000010.1"/>
</dbReference>
<dbReference type="NCBIfam" id="TIGR04183">
    <property type="entry name" value="Por_Secre_tail"/>
    <property type="match status" value="1"/>
</dbReference>
<keyword evidence="4" id="KW-1185">Reference proteome</keyword>
<evidence type="ECO:0000313" key="4">
    <source>
        <dbReference type="Proteomes" id="UP000245370"/>
    </source>
</evidence>
<keyword evidence="1" id="KW-0732">Signal</keyword>
<feature type="domain" description="Secretion system C-terminal sorting" evidence="2">
    <location>
        <begin position="168"/>
        <end position="241"/>
    </location>
</feature>
<dbReference type="EMBL" id="QFRJ01000010">
    <property type="protein sequence ID" value="PWH84850.1"/>
    <property type="molecule type" value="Genomic_DNA"/>
</dbReference>
<name>A0A2U2XAS0_9FLAO</name>
<dbReference type="Proteomes" id="UP000245370">
    <property type="component" value="Unassembled WGS sequence"/>
</dbReference>
<evidence type="ECO:0000256" key="1">
    <source>
        <dbReference type="ARBA" id="ARBA00022729"/>
    </source>
</evidence>
<protein>
    <recommendedName>
        <fullName evidence="2">Secretion system C-terminal sorting domain-containing protein</fullName>
    </recommendedName>
</protein>
<sequence length="242" mass="26477">MKITILATTILLSITQLFGQGIKIVAANDMTTDLSGTAVEVVGDKDDATIYYDFRVISEGQDISVKYNRLRTVNSGRVDQICDNSLCYDAEDLYNYTSPVLNPIANGEASIFKPQIIPGGNESCAVHKYFVVSEFGTIYDSITVIFKTTNADCNLSVEKNVKETPLNIFPNPAQDFVTIKGDGLKDGGTVVFLDALGKEVKRAEIKSENAKLSVSDLKRGVYFVNIRGNNGSKSNVQRLIIQ</sequence>
<evidence type="ECO:0000259" key="2">
    <source>
        <dbReference type="Pfam" id="PF18962"/>
    </source>
</evidence>
<dbReference type="OrthoDB" id="264813at2"/>